<keyword evidence="4" id="KW-1185">Reference proteome</keyword>
<dbReference type="SUPFAM" id="SSF53335">
    <property type="entry name" value="S-adenosyl-L-methionine-dependent methyltransferases"/>
    <property type="match status" value="1"/>
</dbReference>
<sequence>MRIYGNRQIKTLPGLETRPTAARVREAVFYRWGDAIADCRWLDLCCGSGAMGAEALCRGAAVVIGIEQSRRACALIHQNWQRVAQPQQTFEIYCIDVVRSLAKLRRQTFDRIYFDPPYASPLYTPVLSGIAQFQLLAPAGELAIEHDPKRPLSIDLDQFSPVLHKTHGSTALMLLQKSKR</sequence>
<comment type="caution">
    <text evidence="3">The sequence shown here is derived from an EMBL/GenBank/DDBJ whole genome shotgun (WGS) entry which is preliminary data.</text>
</comment>
<dbReference type="InterPro" id="IPR002052">
    <property type="entry name" value="DNA_methylase_N6_adenine_CS"/>
</dbReference>
<dbReference type="Gene3D" id="3.40.50.150">
    <property type="entry name" value="Vaccinia Virus protein VP39"/>
    <property type="match status" value="1"/>
</dbReference>
<dbReference type="PANTHER" id="PTHR43542:SF1">
    <property type="entry name" value="METHYLTRANSFERASE"/>
    <property type="match status" value="1"/>
</dbReference>
<evidence type="ECO:0000256" key="2">
    <source>
        <dbReference type="ARBA" id="ARBA00022679"/>
    </source>
</evidence>
<accession>A0A8K2A8P2</accession>
<dbReference type="GO" id="GO:0003676">
    <property type="term" value="F:nucleic acid binding"/>
    <property type="evidence" value="ECO:0007669"/>
    <property type="project" value="InterPro"/>
</dbReference>
<dbReference type="Proteomes" id="UP000607397">
    <property type="component" value="Unassembled WGS sequence"/>
</dbReference>
<protein>
    <submittedName>
        <fullName evidence="3">16S rRNA (Guanine(966)-N(2))-methyltransferase RsmD</fullName>
        <ecNumber evidence="3">2.1.1.171</ecNumber>
    </submittedName>
</protein>
<dbReference type="AlphaFoldDB" id="A0A8K2A8P2"/>
<evidence type="ECO:0000313" key="4">
    <source>
        <dbReference type="Proteomes" id="UP000607397"/>
    </source>
</evidence>
<dbReference type="EC" id="2.1.1.171" evidence="3"/>
<evidence type="ECO:0000256" key="1">
    <source>
        <dbReference type="ARBA" id="ARBA00022603"/>
    </source>
</evidence>
<dbReference type="InterPro" id="IPR004398">
    <property type="entry name" value="RNA_MeTrfase_RsmD"/>
</dbReference>
<evidence type="ECO:0000313" key="3">
    <source>
        <dbReference type="EMBL" id="NCJ08254.1"/>
    </source>
</evidence>
<name>A0A8K2A8P2_9CYAN</name>
<dbReference type="CDD" id="cd02440">
    <property type="entry name" value="AdoMet_MTases"/>
    <property type="match status" value="1"/>
</dbReference>
<proteinExistence type="predicted"/>
<dbReference type="GO" id="GO:0052913">
    <property type="term" value="F:16S rRNA (guanine(966)-N(2))-methyltransferase activity"/>
    <property type="evidence" value="ECO:0007669"/>
    <property type="project" value="UniProtKB-EC"/>
</dbReference>
<keyword evidence="1 3" id="KW-0489">Methyltransferase</keyword>
<organism evidence="3 4">
    <name type="scientific">Petrachloros mirabilis ULC683</name>
    <dbReference type="NCBI Taxonomy" id="2781853"/>
    <lineage>
        <taxon>Bacteria</taxon>
        <taxon>Bacillati</taxon>
        <taxon>Cyanobacteriota</taxon>
        <taxon>Cyanophyceae</taxon>
        <taxon>Synechococcales</taxon>
        <taxon>Petrachlorosaceae</taxon>
        <taxon>Petrachloros</taxon>
        <taxon>Petrachloros mirabilis</taxon>
    </lineage>
</organism>
<reference evidence="3" key="1">
    <citation type="submission" date="2019-12" db="EMBL/GenBank/DDBJ databases">
        <title>High-Quality draft genome sequences of three cyanobacteria isolated from the limestone walls of the Old Cathedral of Coimbra.</title>
        <authorList>
            <person name="Tiago I."/>
            <person name="Soares F."/>
            <person name="Portugal A."/>
        </authorList>
    </citation>
    <scope>NUCLEOTIDE SEQUENCE [LARGE SCALE GENOMIC DNA]</scope>
    <source>
        <strain evidence="3">C</strain>
    </source>
</reference>
<dbReference type="PIRSF" id="PIRSF004553">
    <property type="entry name" value="CHP00095"/>
    <property type="match status" value="1"/>
</dbReference>
<keyword evidence="2 3" id="KW-0808">Transferase</keyword>
<dbReference type="PANTHER" id="PTHR43542">
    <property type="entry name" value="METHYLTRANSFERASE"/>
    <property type="match status" value="1"/>
</dbReference>
<dbReference type="EMBL" id="WVIC01000045">
    <property type="protein sequence ID" value="NCJ08254.1"/>
    <property type="molecule type" value="Genomic_DNA"/>
</dbReference>
<dbReference type="NCBIfam" id="TIGR00095">
    <property type="entry name" value="16S rRNA (guanine(966)-N(2))-methyltransferase RsmD"/>
    <property type="match status" value="1"/>
</dbReference>
<gene>
    <name evidence="3" type="primary">rsmD</name>
    <name evidence="3" type="ORF">GS597_17415</name>
</gene>
<dbReference type="InterPro" id="IPR029063">
    <property type="entry name" value="SAM-dependent_MTases_sf"/>
</dbReference>
<dbReference type="PROSITE" id="PS00092">
    <property type="entry name" value="N6_MTASE"/>
    <property type="match status" value="1"/>
</dbReference>
<dbReference type="Pfam" id="PF03602">
    <property type="entry name" value="Cons_hypoth95"/>
    <property type="match status" value="1"/>
</dbReference>